<comment type="caution">
    <text evidence="18">Lacks conserved residue(s) required for the propagation of feature annotation.</text>
</comment>
<comment type="catalytic activity">
    <reaction evidence="1 18">
        <text>7-phospho-2-dehydro-3-deoxy-D-arabino-heptonate = 3-dehydroquinate + phosphate</text>
        <dbReference type="Rhea" id="RHEA:21968"/>
        <dbReference type="ChEBI" id="CHEBI:32364"/>
        <dbReference type="ChEBI" id="CHEBI:43474"/>
        <dbReference type="ChEBI" id="CHEBI:58394"/>
        <dbReference type="EC" id="4.2.3.4"/>
    </reaction>
</comment>
<evidence type="ECO:0000256" key="11">
    <source>
        <dbReference type="ARBA" id="ARBA00022723"/>
    </source>
</evidence>
<evidence type="ECO:0000256" key="1">
    <source>
        <dbReference type="ARBA" id="ARBA00001393"/>
    </source>
</evidence>
<accession>A0A2G3DVJ0</accession>
<comment type="cofactor">
    <cofactor evidence="3">
        <name>Zn(2+)</name>
        <dbReference type="ChEBI" id="CHEBI:29105"/>
    </cofactor>
</comment>
<sequence length="363" mass="40560">MAKDINVNYNGQYSYSICIRSDFNDLIPMLNEKVKKSYDKVCIVTDSNVASHYLSDLLEIFKNNGDEVYSFSFEAGEASKTLDTVRFLYEHLITKKFTRKSLLVALGGGVVGDLTGFAASTFLRGIDFIQVPTTLLSQVDSSVGGKTGVDFDGYKNMVGAFYMPKLVYMNLSTLKTLDDYNFACGMGEVIKHGLIADADFYRWLSENSIKLKERDFDALEYCVYTNCNIKRHVVEIDPTEKGIRAYLNFGHTLGHAIEKHSNFTLGHGQCVSLGMICAGYLSEKLGYITAKDNEEIARICQLYDLPIKVGNMTKEQVLAASKSDKKMQGSKIKFTILKNIGAADSYLDFTDEDLLEAIEKVLE</sequence>
<keyword evidence="14 18" id="KW-0520">NAD</keyword>
<dbReference type="FunFam" id="3.40.50.1970:FF:000007">
    <property type="entry name" value="Pentafunctional AROM polypeptide"/>
    <property type="match status" value="1"/>
</dbReference>
<dbReference type="AlphaFoldDB" id="A0A2G3DVJ0"/>
<dbReference type="EMBL" id="PDYF01000011">
    <property type="protein sequence ID" value="PHU35039.1"/>
    <property type="molecule type" value="Genomic_DNA"/>
</dbReference>
<comment type="function">
    <text evidence="18">Catalyzes the conversion of 3-deoxy-D-arabino-heptulosonate 7-phosphate (DAHP) to dehydroquinate (DHQ).</text>
</comment>
<comment type="similarity">
    <text evidence="6 18">Belongs to the sugar phosphate cyclases superfamily. Dehydroquinate synthase family.</text>
</comment>
<keyword evidence="9 18" id="KW-0963">Cytoplasm</keyword>
<dbReference type="InterPro" id="IPR050071">
    <property type="entry name" value="Dehydroquinate_synthase"/>
</dbReference>
<dbReference type="PANTHER" id="PTHR43622:SF7">
    <property type="entry name" value="3-DEHYDROQUINATE SYNTHASE, CHLOROPLASTIC"/>
    <property type="match status" value="1"/>
</dbReference>
<evidence type="ECO:0000313" key="22">
    <source>
        <dbReference type="Proteomes" id="UP000225889"/>
    </source>
</evidence>
<dbReference type="PIRSF" id="PIRSF001455">
    <property type="entry name" value="DHQ_synth"/>
    <property type="match status" value="1"/>
</dbReference>
<evidence type="ECO:0000256" key="5">
    <source>
        <dbReference type="ARBA" id="ARBA00004661"/>
    </source>
</evidence>
<dbReference type="CDD" id="cd08195">
    <property type="entry name" value="DHQS"/>
    <property type="match status" value="1"/>
</dbReference>
<evidence type="ECO:0000259" key="20">
    <source>
        <dbReference type="Pfam" id="PF24621"/>
    </source>
</evidence>
<dbReference type="InterPro" id="IPR030960">
    <property type="entry name" value="DHQS/DOIS_N"/>
</dbReference>
<comment type="cofactor">
    <cofactor evidence="2 18">
        <name>NAD(+)</name>
        <dbReference type="ChEBI" id="CHEBI:57540"/>
    </cofactor>
</comment>
<dbReference type="GO" id="GO:0000166">
    <property type="term" value="F:nucleotide binding"/>
    <property type="evidence" value="ECO:0007669"/>
    <property type="project" value="UniProtKB-KW"/>
</dbReference>
<dbReference type="Pfam" id="PF24621">
    <property type="entry name" value="DHQS_C"/>
    <property type="match status" value="1"/>
</dbReference>
<evidence type="ECO:0000256" key="16">
    <source>
        <dbReference type="ARBA" id="ARBA00023239"/>
    </source>
</evidence>
<dbReference type="GO" id="GO:0005737">
    <property type="term" value="C:cytoplasm"/>
    <property type="evidence" value="ECO:0007669"/>
    <property type="project" value="UniProtKB-SubCell"/>
</dbReference>
<evidence type="ECO:0000256" key="8">
    <source>
        <dbReference type="ARBA" id="ARBA00017684"/>
    </source>
</evidence>
<keyword evidence="15 18" id="KW-0057">Aromatic amino acid biosynthesis</keyword>
<evidence type="ECO:0000256" key="6">
    <source>
        <dbReference type="ARBA" id="ARBA00005412"/>
    </source>
</evidence>
<evidence type="ECO:0000256" key="9">
    <source>
        <dbReference type="ARBA" id="ARBA00022490"/>
    </source>
</evidence>
<dbReference type="InterPro" id="IPR016037">
    <property type="entry name" value="DHQ_synth_AroB"/>
</dbReference>
<dbReference type="UniPathway" id="UPA00053">
    <property type="reaction ID" value="UER00085"/>
</dbReference>
<dbReference type="GO" id="GO:0003856">
    <property type="term" value="F:3-dehydroquinate synthase activity"/>
    <property type="evidence" value="ECO:0007669"/>
    <property type="project" value="UniProtKB-UniRule"/>
</dbReference>
<keyword evidence="13 18" id="KW-0862">Zinc</keyword>
<evidence type="ECO:0000256" key="12">
    <source>
        <dbReference type="ARBA" id="ARBA00022741"/>
    </source>
</evidence>
<dbReference type="GO" id="GO:0009423">
    <property type="term" value="P:chorismate biosynthetic process"/>
    <property type="evidence" value="ECO:0007669"/>
    <property type="project" value="UniProtKB-UniRule"/>
</dbReference>
<evidence type="ECO:0000256" key="17">
    <source>
        <dbReference type="ARBA" id="ARBA00023285"/>
    </source>
</evidence>
<comment type="cofactor">
    <cofactor evidence="18">
        <name>Co(2+)</name>
        <dbReference type="ChEBI" id="CHEBI:48828"/>
    </cofactor>
    <cofactor evidence="18">
        <name>Zn(2+)</name>
        <dbReference type="ChEBI" id="CHEBI:29105"/>
    </cofactor>
    <text evidence="18">Binds 1 divalent metal cation per subunit. Can use either Co(2+) or Zn(2+).</text>
</comment>
<feature type="binding site" evidence="18">
    <location>
        <begin position="109"/>
        <end position="113"/>
    </location>
    <ligand>
        <name>NAD(+)</name>
        <dbReference type="ChEBI" id="CHEBI:57540"/>
    </ligand>
</feature>
<keyword evidence="17 18" id="KW-0170">Cobalt</keyword>
<feature type="binding site" evidence="18">
    <location>
        <begin position="133"/>
        <end position="134"/>
    </location>
    <ligand>
        <name>NAD(+)</name>
        <dbReference type="ChEBI" id="CHEBI:57540"/>
    </ligand>
</feature>
<dbReference type="Gene3D" id="3.40.50.1970">
    <property type="match status" value="1"/>
</dbReference>
<dbReference type="NCBIfam" id="TIGR01357">
    <property type="entry name" value="aroB"/>
    <property type="match status" value="1"/>
</dbReference>
<reference evidence="21 22" key="2">
    <citation type="submission" date="2017-10" db="EMBL/GenBank/DDBJ databases">
        <authorList>
            <person name="Banno H."/>
            <person name="Chua N.-H."/>
        </authorList>
    </citation>
    <scope>NUCLEOTIDE SEQUENCE [LARGE SCALE GENOMIC DNA]</scope>
    <source>
        <strain evidence="21 22">JK626</strain>
    </source>
</reference>
<evidence type="ECO:0000256" key="14">
    <source>
        <dbReference type="ARBA" id="ARBA00023027"/>
    </source>
</evidence>
<evidence type="ECO:0000256" key="10">
    <source>
        <dbReference type="ARBA" id="ARBA00022605"/>
    </source>
</evidence>
<comment type="pathway">
    <text evidence="5 18">Metabolic intermediate biosynthesis; chorismate biosynthesis; chorismate from D-erythrose 4-phosphate and phosphoenolpyruvate: step 2/7.</text>
</comment>
<feature type="binding site" evidence="18">
    <location>
        <position position="188"/>
    </location>
    <ligand>
        <name>Zn(2+)</name>
        <dbReference type="ChEBI" id="CHEBI:29105"/>
    </ligand>
</feature>
<evidence type="ECO:0000256" key="4">
    <source>
        <dbReference type="ARBA" id="ARBA00004496"/>
    </source>
</evidence>
<dbReference type="Gene3D" id="1.20.1090.10">
    <property type="entry name" value="Dehydroquinate synthase-like - alpha domain"/>
    <property type="match status" value="1"/>
</dbReference>
<dbReference type="PANTHER" id="PTHR43622">
    <property type="entry name" value="3-DEHYDROQUINATE SYNTHASE"/>
    <property type="match status" value="1"/>
</dbReference>
<comment type="subcellular location">
    <subcellularLocation>
        <location evidence="4 18">Cytoplasm</location>
    </subcellularLocation>
</comment>
<evidence type="ECO:0000256" key="2">
    <source>
        <dbReference type="ARBA" id="ARBA00001911"/>
    </source>
</evidence>
<keyword evidence="10 18" id="KW-0028">Amino-acid biosynthesis</keyword>
<keyword evidence="11 18" id="KW-0479">Metal-binding</keyword>
<organism evidence="21 22">
    <name type="scientific">Pseudobutyrivibrio ruminis</name>
    <dbReference type="NCBI Taxonomy" id="46206"/>
    <lineage>
        <taxon>Bacteria</taxon>
        <taxon>Bacillati</taxon>
        <taxon>Bacillota</taxon>
        <taxon>Clostridia</taxon>
        <taxon>Lachnospirales</taxon>
        <taxon>Lachnospiraceae</taxon>
        <taxon>Pseudobutyrivibrio</taxon>
    </lineage>
</organism>
<feature type="binding site" evidence="18">
    <location>
        <position position="251"/>
    </location>
    <ligand>
        <name>Zn(2+)</name>
        <dbReference type="ChEBI" id="CHEBI:29105"/>
    </ligand>
</feature>
<feature type="domain" description="3-dehydroquinate synthase C-terminal" evidence="20">
    <location>
        <begin position="185"/>
        <end position="327"/>
    </location>
</feature>
<dbReference type="Proteomes" id="UP000225889">
    <property type="component" value="Unassembled WGS sequence"/>
</dbReference>
<reference evidence="21 22" key="1">
    <citation type="submission" date="2017-10" db="EMBL/GenBank/DDBJ databases">
        <title>Resolving the taxonomy of Roseburia spp., Eubacterium rectale and Agathobacter spp. through phylogenomic analysis.</title>
        <authorList>
            <person name="Sheridan P.O."/>
            <person name="Walker A.W."/>
            <person name="Duncan S.H."/>
            <person name="Scott K.P."/>
            <person name="Toole P.W.O."/>
            <person name="Luis P."/>
            <person name="Flint H.J."/>
        </authorList>
    </citation>
    <scope>NUCLEOTIDE SEQUENCE [LARGE SCALE GENOMIC DNA]</scope>
    <source>
        <strain evidence="21 22">JK626</strain>
    </source>
</reference>
<feature type="domain" description="3-dehydroquinate synthase N-terminal" evidence="19">
    <location>
        <begin position="72"/>
        <end position="182"/>
    </location>
</feature>
<dbReference type="RefSeq" id="WP_099391862.1">
    <property type="nucleotide sequence ID" value="NZ_PDYF01000011.1"/>
</dbReference>
<dbReference type="HAMAP" id="MF_00110">
    <property type="entry name" value="DHQ_synthase"/>
    <property type="match status" value="1"/>
</dbReference>
<gene>
    <name evidence="18 21" type="primary">aroB</name>
    <name evidence="21" type="ORF">CSX01_06805</name>
</gene>
<keyword evidence="12 18" id="KW-0547">Nucleotide-binding</keyword>
<evidence type="ECO:0000256" key="13">
    <source>
        <dbReference type="ARBA" id="ARBA00022833"/>
    </source>
</evidence>
<feature type="binding site" evidence="18">
    <location>
        <position position="146"/>
    </location>
    <ligand>
        <name>NAD(+)</name>
        <dbReference type="ChEBI" id="CHEBI:57540"/>
    </ligand>
</feature>
<dbReference type="SUPFAM" id="SSF56796">
    <property type="entry name" value="Dehydroquinate synthase-like"/>
    <property type="match status" value="1"/>
</dbReference>
<evidence type="ECO:0000259" key="19">
    <source>
        <dbReference type="Pfam" id="PF01761"/>
    </source>
</evidence>
<comment type="caution">
    <text evidence="21">The sequence shown here is derived from an EMBL/GenBank/DDBJ whole genome shotgun (WGS) entry which is preliminary data.</text>
</comment>
<evidence type="ECO:0000256" key="3">
    <source>
        <dbReference type="ARBA" id="ARBA00001947"/>
    </source>
</evidence>
<feature type="binding site" evidence="18">
    <location>
        <position position="155"/>
    </location>
    <ligand>
        <name>NAD(+)</name>
        <dbReference type="ChEBI" id="CHEBI:57540"/>
    </ligand>
</feature>
<proteinExistence type="inferred from homology"/>
<evidence type="ECO:0000256" key="18">
    <source>
        <dbReference type="HAMAP-Rule" id="MF_00110"/>
    </source>
</evidence>
<dbReference type="GO" id="GO:0008652">
    <property type="term" value="P:amino acid biosynthetic process"/>
    <property type="evidence" value="ECO:0007669"/>
    <property type="project" value="UniProtKB-KW"/>
</dbReference>
<keyword evidence="16 18" id="KW-0456">Lyase</keyword>
<evidence type="ECO:0000256" key="15">
    <source>
        <dbReference type="ARBA" id="ARBA00023141"/>
    </source>
</evidence>
<feature type="binding site" evidence="18">
    <location>
        <begin position="173"/>
        <end position="176"/>
    </location>
    <ligand>
        <name>NAD(+)</name>
        <dbReference type="ChEBI" id="CHEBI:57540"/>
    </ligand>
</feature>
<dbReference type="InterPro" id="IPR056179">
    <property type="entry name" value="DHQS_C"/>
</dbReference>
<dbReference type="EC" id="4.2.3.4" evidence="7 18"/>
<evidence type="ECO:0000256" key="7">
    <source>
        <dbReference type="ARBA" id="ARBA00013031"/>
    </source>
</evidence>
<protein>
    <recommendedName>
        <fullName evidence="8 18">3-dehydroquinate synthase</fullName>
        <shortName evidence="18">DHQS</shortName>
        <ecNumber evidence="7 18">4.2.3.4</ecNumber>
    </recommendedName>
</protein>
<dbReference type="GO" id="GO:0009073">
    <property type="term" value="P:aromatic amino acid family biosynthetic process"/>
    <property type="evidence" value="ECO:0007669"/>
    <property type="project" value="UniProtKB-KW"/>
</dbReference>
<dbReference type="GO" id="GO:0046872">
    <property type="term" value="F:metal ion binding"/>
    <property type="evidence" value="ECO:0007669"/>
    <property type="project" value="UniProtKB-KW"/>
</dbReference>
<feature type="binding site" evidence="18">
    <location>
        <position position="267"/>
    </location>
    <ligand>
        <name>Zn(2+)</name>
        <dbReference type="ChEBI" id="CHEBI:29105"/>
    </ligand>
</feature>
<name>A0A2G3DVJ0_9FIRM</name>
<evidence type="ECO:0000313" key="21">
    <source>
        <dbReference type="EMBL" id="PHU35039.1"/>
    </source>
</evidence>
<dbReference type="Pfam" id="PF01761">
    <property type="entry name" value="DHQ_synthase"/>
    <property type="match status" value="1"/>
</dbReference>
<dbReference type="InterPro" id="IPR030963">
    <property type="entry name" value="DHQ_synth_fam"/>
</dbReference>